<proteinExistence type="predicted"/>
<sequence length="56" mass="5886">MQDFMILKALKVNICPPKSSNHQRNYLAASSDGAALGSPGLASCGGLFRNCAAEFI</sequence>
<accession>A0A392QNP0</accession>
<evidence type="ECO:0000313" key="1">
    <source>
        <dbReference type="EMBL" id="MCI25577.1"/>
    </source>
</evidence>
<feature type="non-terminal residue" evidence="1">
    <location>
        <position position="56"/>
    </location>
</feature>
<comment type="caution">
    <text evidence="1">The sequence shown here is derived from an EMBL/GenBank/DDBJ whole genome shotgun (WGS) entry which is preliminary data.</text>
</comment>
<dbReference type="EMBL" id="LXQA010148036">
    <property type="protein sequence ID" value="MCI25577.1"/>
    <property type="molecule type" value="Genomic_DNA"/>
</dbReference>
<reference evidence="1 2" key="1">
    <citation type="journal article" date="2018" name="Front. Plant Sci.">
        <title>Red Clover (Trifolium pratense) and Zigzag Clover (T. medium) - A Picture of Genomic Similarities and Differences.</title>
        <authorList>
            <person name="Dluhosova J."/>
            <person name="Istvanek J."/>
            <person name="Nedelnik J."/>
            <person name="Repkova J."/>
        </authorList>
    </citation>
    <scope>NUCLEOTIDE SEQUENCE [LARGE SCALE GENOMIC DNA]</scope>
    <source>
        <strain evidence="2">cv. 10/8</strain>
        <tissue evidence="1">Leaf</tissue>
    </source>
</reference>
<organism evidence="1 2">
    <name type="scientific">Trifolium medium</name>
    <dbReference type="NCBI Taxonomy" id="97028"/>
    <lineage>
        <taxon>Eukaryota</taxon>
        <taxon>Viridiplantae</taxon>
        <taxon>Streptophyta</taxon>
        <taxon>Embryophyta</taxon>
        <taxon>Tracheophyta</taxon>
        <taxon>Spermatophyta</taxon>
        <taxon>Magnoliopsida</taxon>
        <taxon>eudicotyledons</taxon>
        <taxon>Gunneridae</taxon>
        <taxon>Pentapetalae</taxon>
        <taxon>rosids</taxon>
        <taxon>fabids</taxon>
        <taxon>Fabales</taxon>
        <taxon>Fabaceae</taxon>
        <taxon>Papilionoideae</taxon>
        <taxon>50 kb inversion clade</taxon>
        <taxon>NPAAA clade</taxon>
        <taxon>Hologalegina</taxon>
        <taxon>IRL clade</taxon>
        <taxon>Trifolieae</taxon>
        <taxon>Trifolium</taxon>
    </lineage>
</organism>
<dbReference type="Proteomes" id="UP000265520">
    <property type="component" value="Unassembled WGS sequence"/>
</dbReference>
<evidence type="ECO:0000313" key="2">
    <source>
        <dbReference type="Proteomes" id="UP000265520"/>
    </source>
</evidence>
<dbReference type="AlphaFoldDB" id="A0A392QNP0"/>
<keyword evidence="2" id="KW-1185">Reference proteome</keyword>
<protein>
    <submittedName>
        <fullName evidence="1">Uncharacterized protein</fullName>
    </submittedName>
</protein>
<name>A0A392QNP0_9FABA</name>